<evidence type="ECO:0000313" key="10">
    <source>
        <dbReference type="Proteomes" id="UP001431963"/>
    </source>
</evidence>
<evidence type="ECO:0000256" key="4">
    <source>
        <dbReference type="ARBA" id="ARBA00022692"/>
    </source>
</evidence>
<feature type="domain" description="Type II secretion system protein GspE N-terminal" evidence="8">
    <location>
        <begin position="91"/>
        <end position="172"/>
    </location>
</feature>
<evidence type="ECO:0000256" key="5">
    <source>
        <dbReference type="ARBA" id="ARBA00022989"/>
    </source>
</evidence>
<dbReference type="SUPFAM" id="SSF160246">
    <property type="entry name" value="EspE N-terminal domain-like"/>
    <property type="match status" value="1"/>
</dbReference>
<feature type="transmembrane region" description="Helical" evidence="7">
    <location>
        <begin position="587"/>
        <end position="607"/>
    </location>
</feature>
<keyword evidence="10" id="KW-1185">Reference proteome</keyword>
<dbReference type="Pfam" id="PF05157">
    <property type="entry name" value="MshEN"/>
    <property type="match status" value="1"/>
</dbReference>
<dbReference type="InterPro" id="IPR007831">
    <property type="entry name" value="T2SS_GspE_N"/>
</dbReference>
<dbReference type="Proteomes" id="UP001431963">
    <property type="component" value="Unassembled WGS sequence"/>
</dbReference>
<feature type="transmembrane region" description="Helical" evidence="7">
    <location>
        <begin position="507"/>
        <end position="533"/>
    </location>
</feature>
<keyword evidence="6 7" id="KW-0472">Membrane</keyword>
<reference evidence="9" key="1">
    <citation type="submission" date="2024-02" db="EMBL/GenBank/DDBJ databases">
        <title>Genome sequences of strain Gemmobacter sp. JM10B15.</title>
        <authorList>
            <person name="Zhang M."/>
        </authorList>
    </citation>
    <scope>NUCLEOTIDE SEQUENCE</scope>
    <source>
        <strain evidence="9">JM10B15</strain>
    </source>
</reference>
<dbReference type="PANTHER" id="PTHR43867:SF2">
    <property type="entry name" value="CELLULOSE SYNTHASE CATALYTIC SUBUNIT A [UDP-FORMING]"/>
    <property type="match status" value="1"/>
</dbReference>
<evidence type="ECO:0000256" key="7">
    <source>
        <dbReference type="SAM" id="Phobius"/>
    </source>
</evidence>
<dbReference type="PANTHER" id="PTHR43867">
    <property type="entry name" value="CELLULOSE SYNTHASE CATALYTIC SUBUNIT A [UDP-FORMING]"/>
    <property type="match status" value="1"/>
</dbReference>
<feature type="transmembrane region" description="Helical" evidence="7">
    <location>
        <begin position="553"/>
        <end position="575"/>
    </location>
</feature>
<sequence>MTLQRQGLLPDLTPPMQPFGVSKPWAPGGPNAETLGIQLVRDGLVAPDDLVQALALHAQQRGRLVDILLSRGMISEIALFRALARQWTAQIVDLQQDPPDPRLIDKLGTATALRDGLLPWRQIGNVTVVVTAHPEDFKRHRAGLISVFGQVSMALAPLGQIEAAILAMRGPEMDRRALTSVPAEESCRGWGSDTQRNWLRFGVAFLAIWLWLAPLSLLWVLVIWAVGTLFLATVLKTAAAFAALHRPPPEPDHEPVQRQPVVSIMVALYHESTIAPRLVRRLSRLDHPRELLDILLVVEEEDEMTRSALQQAELPPWMRIVVVPDGRLKTKPRALNHALDCCRGSIIGVYDAEDAPEPDQIRRVVQRFHNRGPEVACLQGVLDFYNAHTNWLSRCFTMEYAAWFRIILPGLERLGLPIPLGGTTLFFRRGALESLGAWDAWNVTEDADLGMRLARHGFRTELIDTTTFEESNCRAVPWIKQRSRWLKGYMMTYAVHMRRPGLLLRQLGWWKFAGFQVFFLTTLSQFLLAPVLWTFWAVPLGLPHPVADALPPLMGIALSGTFLFTEAVLLAVTLAAMRQSPNRINPVWALVLHFYFPLGALAAYKAVWEMVKAPFWWDKTSHGLFDPHDHL</sequence>
<dbReference type="SUPFAM" id="SSF53448">
    <property type="entry name" value="Nucleotide-diphospho-sugar transferases"/>
    <property type="match status" value="1"/>
</dbReference>
<proteinExistence type="predicted"/>
<dbReference type="Gene3D" id="3.90.550.10">
    <property type="entry name" value="Spore Coat Polysaccharide Biosynthesis Protein SpsA, Chain A"/>
    <property type="match status" value="1"/>
</dbReference>
<dbReference type="InterPro" id="IPR037257">
    <property type="entry name" value="T2SS_E_N_sf"/>
</dbReference>
<accession>A0ABU8BPK1</accession>
<dbReference type="EC" id="2.4.-.-" evidence="9"/>
<name>A0ABU8BPK1_9RHOB</name>
<dbReference type="GO" id="GO:0016757">
    <property type="term" value="F:glycosyltransferase activity"/>
    <property type="evidence" value="ECO:0007669"/>
    <property type="project" value="UniProtKB-KW"/>
</dbReference>
<protein>
    <submittedName>
        <fullName evidence="9">Glycosyltransferase</fullName>
        <ecNumber evidence="9">2.4.-.-</ecNumber>
    </submittedName>
</protein>
<keyword evidence="3 9" id="KW-0808">Transferase</keyword>
<organism evidence="9 10">
    <name type="scientific">Gemmobacter denitrificans</name>
    <dbReference type="NCBI Taxonomy" id="3123040"/>
    <lineage>
        <taxon>Bacteria</taxon>
        <taxon>Pseudomonadati</taxon>
        <taxon>Pseudomonadota</taxon>
        <taxon>Alphaproteobacteria</taxon>
        <taxon>Rhodobacterales</taxon>
        <taxon>Paracoccaceae</taxon>
        <taxon>Gemmobacter</taxon>
    </lineage>
</organism>
<dbReference type="Gene3D" id="1.10.40.70">
    <property type="match status" value="1"/>
</dbReference>
<comment type="caution">
    <text evidence="9">The sequence shown here is derived from an EMBL/GenBank/DDBJ whole genome shotgun (WGS) entry which is preliminary data.</text>
</comment>
<evidence type="ECO:0000313" key="9">
    <source>
        <dbReference type="EMBL" id="MEH7826632.1"/>
    </source>
</evidence>
<evidence type="ECO:0000256" key="2">
    <source>
        <dbReference type="ARBA" id="ARBA00022676"/>
    </source>
</evidence>
<evidence type="ECO:0000256" key="6">
    <source>
        <dbReference type="ARBA" id="ARBA00023136"/>
    </source>
</evidence>
<comment type="subcellular location">
    <subcellularLocation>
        <location evidence="1">Membrane</location>
        <topology evidence="1">Multi-pass membrane protein</topology>
    </subcellularLocation>
</comment>
<dbReference type="InterPro" id="IPR050321">
    <property type="entry name" value="Glycosyltr_2/OpgH_subfam"/>
</dbReference>
<evidence type="ECO:0000256" key="1">
    <source>
        <dbReference type="ARBA" id="ARBA00004141"/>
    </source>
</evidence>
<keyword evidence="2 9" id="KW-0328">Glycosyltransferase</keyword>
<gene>
    <name evidence="9" type="ORF">V6590_00565</name>
</gene>
<evidence type="ECO:0000256" key="3">
    <source>
        <dbReference type="ARBA" id="ARBA00022679"/>
    </source>
</evidence>
<keyword evidence="4 7" id="KW-0812">Transmembrane</keyword>
<dbReference type="RefSeq" id="WP_335417944.1">
    <property type="nucleotide sequence ID" value="NZ_JBALHR010000001.1"/>
</dbReference>
<dbReference type="InterPro" id="IPR029044">
    <property type="entry name" value="Nucleotide-diphossugar_trans"/>
</dbReference>
<dbReference type="EMBL" id="JBALHR010000001">
    <property type="protein sequence ID" value="MEH7826632.1"/>
    <property type="molecule type" value="Genomic_DNA"/>
</dbReference>
<dbReference type="Pfam" id="PF13641">
    <property type="entry name" value="Glyco_tranf_2_3"/>
    <property type="match status" value="1"/>
</dbReference>
<evidence type="ECO:0000259" key="8">
    <source>
        <dbReference type="Pfam" id="PF05157"/>
    </source>
</evidence>
<keyword evidence="5 7" id="KW-1133">Transmembrane helix</keyword>